<dbReference type="STRING" id="1643428.GCA_001442855_02066"/>
<gene>
    <name evidence="1" type="ORF">JGI1_02109</name>
</gene>
<organism evidence="1 2">
    <name type="scientific">Candidatus Thermokryptus mobilis</name>
    <dbReference type="NCBI Taxonomy" id="1643428"/>
    <lineage>
        <taxon>Bacteria</taxon>
        <taxon>Pseudomonadati</taxon>
        <taxon>Candidatus Kryptoniota</taxon>
        <taxon>Candidatus Thermokryptus</taxon>
    </lineage>
</organism>
<dbReference type="OrthoDB" id="9812240at2"/>
<dbReference type="AlphaFoldDB" id="A0A0S4NDN2"/>
<evidence type="ECO:0008006" key="3">
    <source>
        <dbReference type="Google" id="ProtNLM"/>
    </source>
</evidence>
<reference evidence="2" key="1">
    <citation type="submission" date="2015-11" db="EMBL/GenBank/DDBJ databases">
        <authorList>
            <person name="Varghese N."/>
        </authorList>
    </citation>
    <scope>NUCLEOTIDE SEQUENCE [LARGE SCALE GENOMIC DNA]</scope>
</reference>
<keyword evidence="2" id="KW-1185">Reference proteome</keyword>
<accession>A0A0S4NDN2</accession>
<dbReference type="EMBL" id="FAOO01000022">
    <property type="protein sequence ID" value="CUU08531.1"/>
    <property type="molecule type" value="Genomic_DNA"/>
</dbReference>
<evidence type="ECO:0000313" key="1">
    <source>
        <dbReference type="EMBL" id="CUU08531.1"/>
    </source>
</evidence>
<sequence>MEMLIQILLALLLVSAVISLIYLVVIFAKLRVLIENLNKTTNEINARLPSILENIERTSSQAQSQFELIGNLTQSLQSYLQKFKFAFSGDSHSSEFLPSGLTKIFALIKAIRTVITKLKA</sequence>
<evidence type="ECO:0000313" key="2">
    <source>
        <dbReference type="Proteomes" id="UP000320623"/>
    </source>
</evidence>
<name>A0A0S4NDN2_9BACT</name>
<dbReference type="Proteomes" id="UP000320623">
    <property type="component" value="Unassembled WGS sequence"/>
</dbReference>
<proteinExistence type="predicted"/>
<protein>
    <recommendedName>
        <fullName evidence="3">DUF948 domain-containing protein</fullName>
    </recommendedName>
</protein>
<dbReference type="RefSeq" id="WP_140945820.1">
    <property type="nucleotide sequence ID" value="NZ_FAOO01000022.1"/>
</dbReference>